<evidence type="ECO:0000313" key="2">
    <source>
        <dbReference type="EMBL" id="EEI85996.1"/>
    </source>
</evidence>
<protein>
    <submittedName>
        <fullName evidence="2">Uncharacterized protein</fullName>
    </submittedName>
</protein>
<evidence type="ECO:0000256" key="1">
    <source>
        <dbReference type="SAM" id="Phobius"/>
    </source>
</evidence>
<dbReference type="Proteomes" id="UP000005984">
    <property type="component" value="Unassembled WGS sequence"/>
</dbReference>
<keyword evidence="3" id="KW-1185">Reference proteome</keyword>
<sequence>MRKRKKITDLKKYNKINLASSIIWILVGIGIIGFGFYYKEILEKIFGFLAIIIGISSISVRKKPTVIKRYEDRRLFVLAGLLVIYSLVNPLGNIAIIFDIFKRDFAMRRDFNEKA</sequence>
<name>C2BG69_9FIRM</name>
<reference evidence="2 3" key="1">
    <citation type="submission" date="2008-10" db="EMBL/GenBank/DDBJ databases">
        <authorList>
            <person name="Qin X."/>
            <person name="Bachman B."/>
            <person name="Battles P."/>
            <person name="Bell A."/>
            <person name="Bess C."/>
            <person name="Bickham C."/>
            <person name="Chaboub L."/>
            <person name="Chen D."/>
            <person name="Coyle M."/>
            <person name="Deiros D.R."/>
            <person name="Dinh H."/>
            <person name="Forbes L."/>
            <person name="Fowler G."/>
            <person name="Francisco L."/>
            <person name="Fu Q."/>
            <person name="Gubbala S."/>
            <person name="Hale W."/>
            <person name="Han Y."/>
            <person name="Hemphill L."/>
            <person name="Highlander S.K."/>
            <person name="Hirani K."/>
            <person name="Hogues M."/>
            <person name="Jackson L."/>
            <person name="Jakkamsetti A."/>
            <person name="Javaid M."/>
            <person name="Jiang H."/>
            <person name="Korchina V."/>
            <person name="Kovar C."/>
            <person name="Lara F."/>
            <person name="Lee S."/>
            <person name="Mata R."/>
            <person name="Mathew T."/>
            <person name="Moen C."/>
            <person name="Morales K."/>
            <person name="Munidasa M."/>
            <person name="Nazareth L."/>
            <person name="Ngo R."/>
            <person name="Nguyen L."/>
            <person name="Okwuonu G."/>
            <person name="Ongeri F."/>
            <person name="Patil S."/>
            <person name="Petrosino J."/>
            <person name="Pham C."/>
            <person name="Pham P."/>
            <person name="Pu L.-L."/>
            <person name="Puazo M."/>
            <person name="Raj R."/>
            <person name="Reid J."/>
            <person name="Rouhana J."/>
            <person name="Saada N."/>
            <person name="Shang Y."/>
            <person name="Simmons D."/>
            <person name="Thornton R."/>
            <person name="Warren J."/>
            <person name="Weissenberger G."/>
            <person name="Zhang J."/>
            <person name="Zhang L."/>
            <person name="Zhou C."/>
            <person name="Zhu D."/>
            <person name="Muzny D."/>
            <person name="Worley K."/>
            <person name="Gibbs R."/>
        </authorList>
    </citation>
    <scope>NUCLEOTIDE SEQUENCE [LARGE SCALE GENOMIC DNA]</scope>
    <source>
        <strain evidence="2 3">ATCC 51172</strain>
    </source>
</reference>
<dbReference type="STRING" id="525254.HMPREF0072_1339"/>
<organism evidence="2 3">
    <name type="scientific">Anaerococcus lactolyticus ATCC 51172</name>
    <dbReference type="NCBI Taxonomy" id="525254"/>
    <lineage>
        <taxon>Bacteria</taxon>
        <taxon>Bacillati</taxon>
        <taxon>Bacillota</taxon>
        <taxon>Tissierellia</taxon>
        <taxon>Tissierellales</taxon>
        <taxon>Peptoniphilaceae</taxon>
        <taxon>Anaerococcus</taxon>
    </lineage>
</organism>
<dbReference type="AlphaFoldDB" id="C2BG69"/>
<comment type="caution">
    <text evidence="2">The sequence shown here is derived from an EMBL/GenBank/DDBJ whole genome shotgun (WGS) entry which is preliminary data.</text>
</comment>
<dbReference type="HOGENOM" id="CLU_2079842_0_0_9"/>
<proteinExistence type="predicted"/>
<keyword evidence="1" id="KW-0472">Membrane</keyword>
<dbReference type="RefSeq" id="WP_004829178.1">
    <property type="nucleotide sequence ID" value="NZ_GG666049.1"/>
</dbReference>
<feature type="transmembrane region" description="Helical" evidence="1">
    <location>
        <begin position="75"/>
        <end position="98"/>
    </location>
</feature>
<dbReference type="EMBL" id="ABYO01000215">
    <property type="protein sequence ID" value="EEI85996.1"/>
    <property type="molecule type" value="Genomic_DNA"/>
</dbReference>
<accession>C2BG69</accession>
<keyword evidence="1" id="KW-1133">Transmembrane helix</keyword>
<feature type="transmembrane region" description="Helical" evidence="1">
    <location>
        <begin position="21"/>
        <end position="39"/>
    </location>
</feature>
<evidence type="ECO:0000313" key="3">
    <source>
        <dbReference type="Proteomes" id="UP000005984"/>
    </source>
</evidence>
<feature type="transmembrane region" description="Helical" evidence="1">
    <location>
        <begin position="45"/>
        <end position="63"/>
    </location>
</feature>
<gene>
    <name evidence="2" type="ORF">HMPREF0072_1339</name>
</gene>
<keyword evidence="1" id="KW-0812">Transmembrane</keyword>